<keyword evidence="7 8" id="KW-0472">Membrane</keyword>
<evidence type="ECO:0000256" key="6">
    <source>
        <dbReference type="ARBA" id="ARBA00023010"/>
    </source>
</evidence>
<dbReference type="HAMAP" id="MF_00422">
    <property type="entry name" value="SecE"/>
    <property type="match status" value="1"/>
</dbReference>
<evidence type="ECO:0000256" key="5">
    <source>
        <dbReference type="ARBA" id="ARBA00022989"/>
    </source>
</evidence>
<dbReference type="GO" id="GO:0005886">
    <property type="term" value="C:plasma membrane"/>
    <property type="evidence" value="ECO:0007669"/>
    <property type="project" value="UniProtKB-SubCell"/>
</dbReference>
<evidence type="ECO:0000256" key="7">
    <source>
        <dbReference type="ARBA" id="ARBA00023136"/>
    </source>
</evidence>
<comment type="subcellular location">
    <subcellularLocation>
        <location evidence="8">Cell membrane</location>
        <topology evidence="8">Single-pass membrane protein</topology>
    </subcellularLocation>
    <subcellularLocation>
        <location evidence="1">Membrane</location>
    </subcellularLocation>
</comment>
<evidence type="ECO:0000313" key="10">
    <source>
        <dbReference type="Proteomes" id="UP000808349"/>
    </source>
</evidence>
<keyword evidence="6 8" id="KW-0811">Translocation</keyword>
<feature type="transmembrane region" description="Helical" evidence="8">
    <location>
        <begin position="33"/>
        <end position="60"/>
    </location>
</feature>
<organism evidence="9 10">
    <name type="scientific">Candidatus Defluviibacterium haderslevense</name>
    <dbReference type="NCBI Taxonomy" id="2981993"/>
    <lineage>
        <taxon>Bacteria</taxon>
        <taxon>Pseudomonadati</taxon>
        <taxon>Bacteroidota</taxon>
        <taxon>Saprospiria</taxon>
        <taxon>Saprospirales</taxon>
        <taxon>Saprospiraceae</taxon>
        <taxon>Candidatus Defluviibacterium</taxon>
    </lineage>
</organism>
<gene>
    <name evidence="8 9" type="primary">secE</name>
    <name evidence="9" type="ORF">IPO85_20810</name>
</gene>
<keyword evidence="4 8" id="KW-0653">Protein transport</keyword>
<evidence type="ECO:0000256" key="8">
    <source>
        <dbReference type="HAMAP-Rule" id="MF_00422"/>
    </source>
</evidence>
<dbReference type="InterPro" id="IPR001901">
    <property type="entry name" value="Translocase_SecE/Sec61-g"/>
</dbReference>
<name>A0A9D7XGN3_9BACT</name>
<comment type="function">
    <text evidence="8">Essential subunit of the Sec protein translocation channel SecYEG. Clamps together the 2 halves of SecY. May contact the channel plug during translocation.</text>
</comment>
<dbReference type="AlphaFoldDB" id="A0A9D7XGN3"/>
<reference evidence="9 10" key="1">
    <citation type="submission" date="2020-10" db="EMBL/GenBank/DDBJ databases">
        <title>Connecting structure to function with the recovery of over 1000 high-quality activated sludge metagenome-assembled genomes encoding full-length rRNA genes using long-read sequencing.</title>
        <authorList>
            <person name="Singleton C.M."/>
            <person name="Petriglieri F."/>
            <person name="Kristensen J.M."/>
            <person name="Kirkegaard R.H."/>
            <person name="Michaelsen T.Y."/>
            <person name="Andersen M.H."/>
            <person name="Karst S.M."/>
            <person name="Dueholm M.S."/>
            <person name="Nielsen P.H."/>
            <person name="Albertsen M."/>
        </authorList>
    </citation>
    <scope>NUCLEOTIDE SEQUENCE [LARGE SCALE GENOMIC DNA]</scope>
    <source>
        <strain evidence="9">Ribe_18-Q3-R11-54_BAT3C.373</strain>
    </source>
</reference>
<dbReference type="InterPro" id="IPR005807">
    <property type="entry name" value="SecE_bac"/>
</dbReference>
<evidence type="ECO:0000256" key="1">
    <source>
        <dbReference type="ARBA" id="ARBA00004370"/>
    </source>
</evidence>
<keyword evidence="8" id="KW-1003">Cell membrane</keyword>
<keyword evidence="2 8" id="KW-0813">Transport</keyword>
<proteinExistence type="inferred from homology"/>
<dbReference type="InterPro" id="IPR038379">
    <property type="entry name" value="SecE_sf"/>
</dbReference>
<sequence>MDKFLLYLKESYSELLEKVTWPTWPNLLDSARVVIIASVIIALVILAMDLIANTALGFIYNL</sequence>
<keyword evidence="5 8" id="KW-1133">Transmembrane helix</keyword>
<dbReference type="Gene3D" id="1.20.5.1030">
    <property type="entry name" value="Preprotein translocase secy subunit"/>
    <property type="match status" value="1"/>
</dbReference>
<dbReference type="EMBL" id="JADKFW010000021">
    <property type="protein sequence ID" value="MBK9719906.1"/>
    <property type="molecule type" value="Genomic_DNA"/>
</dbReference>
<dbReference type="GO" id="GO:0006605">
    <property type="term" value="P:protein targeting"/>
    <property type="evidence" value="ECO:0007669"/>
    <property type="project" value="UniProtKB-UniRule"/>
</dbReference>
<dbReference type="GO" id="GO:0008320">
    <property type="term" value="F:protein transmembrane transporter activity"/>
    <property type="evidence" value="ECO:0007669"/>
    <property type="project" value="UniProtKB-UniRule"/>
</dbReference>
<protein>
    <recommendedName>
        <fullName evidence="8">Protein translocase subunit SecE</fullName>
    </recommendedName>
</protein>
<comment type="caution">
    <text evidence="9">The sequence shown here is derived from an EMBL/GenBank/DDBJ whole genome shotgun (WGS) entry which is preliminary data.</text>
</comment>
<dbReference type="Pfam" id="PF00584">
    <property type="entry name" value="SecE"/>
    <property type="match status" value="1"/>
</dbReference>
<evidence type="ECO:0000313" key="9">
    <source>
        <dbReference type="EMBL" id="MBK9719906.1"/>
    </source>
</evidence>
<evidence type="ECO:0000256" key="4">
    <source>
        <dbReference type="ARBA" id="ARBA00022927"/>
    </source>
</evidence>
<dbReference type="NCBIfam" id="TIGR00964">
    <property type="entry name" value="secE_bact"/>
    <property type="match status" value="1"/>
</dbReference>
<dbReference type="GO" id="GO:0065002">
    <property type="term" value="P:intracellular protein transmembrane transport"/>
    <property type="evidence" value="ECO:0007669"/>
    <property type="project" value="UniProtKB-UniRule"/>
</dbReference>
<keyword evidence="3 8" id="KW-0812">Transmembrane</keyword>
<dbReference type="GO" id="GO:0009306">
    <property type="term" value="P:protein secretion"/>
    <property type="evidence" value="ECO:0007669"/>
    <property type="project" value="UniProtKB-UniRule"/>
</dbReference>
<comment type="subunit">
    <text evidence="8">Component of the Sec protein translocase complex. Heterotrimer consisting of SecY, SecE and SecG subunits. The heterotrimers can form oligomers, although 1 heterotrimer is thought to be able to translocate proteins. Interacts with the ribosome. Interacts with SecDF, and other proteins may be involved. Interacts with SecA.</text>
</comment>
<accession>A0A9D7XGN3</accession>
<evidence type="ECO:0000256" key="3">
    <source>
        <dbReference type="ARBA" id="ARBA00022692"/>
    </source>
</evidence>
<dbReference type="GO" id="GO:0043952">
    <property type="term" value="P:protein transport by the Sec complex"/>
    <property type="evidence" value="ECO:0007669"/>
    <property type="project" value="UniProtKB-UniRule"/>
</dbReference>
<evidence type="ECO:0000256" key="2">
    <source>
        <dbReference type="ARBA" id="ARBA00022448"/>
    </source>
</evidence>
<comment type="similarity">
    <text evidence="8">Belongs to the SecE/SEC61-gamma family.</text>
</comment>
<dbReference type="Proteomes" id="UP000808349">
    <property type="component" value="Unassembled WGS sequence"/>
</dbReference>